<feature type="region of interest" description="Disordered" evidence="1">
    <location>
        <begin position="783"/>
        <end position="868"/>
    </location>
</feature>
<dbReference type="OrthoDB" id="2803741at2759"/>
<dbReference type="PANTHER" id="PTHR38248:SF2">
    <property type="entry name" value="FUNK1 11"/>
    <property type="match status" value="1"/>
</dbReference>
<feature type="compositionally biased region" description="Basic and acidic residues" evidence="1">
    <location>
        <begin position="793"/>
        <end position="828"/>
    </location>
</feature>
<dbReference type="HOGENOM" id="CLU_011584_1_1_1"/>
<sequence length="868" mass="97627">MFASLQCQVDTLHVRSVGHIPLGYINNEEAIPNVVFDGLNLSDTPFVHKATRDISHLSETLPTSRQTVIGDLGNAIPEVPVPFFFESVCPRIFSQDDALVDKVLSRLTVGPNKIIDDETGRWTDFVILPSASTKHEDPTFKPLENLMKAIGDAAKDEDPGFKCNLVFQNSPYISPVSAHWNSTSRPDGYFRVSGPGKKPHWKDIALCAEYKKYALKETKDDVVAKVIWGMHHCMREDPRRRFTFGLTVEDSEMRLWYVSRTDVMVTQAFDFLMDHRTLIHLALAFLNADPQEAGWDPTMKPVMGRNGKPLLGGDCKPRFDITVHAKDGSEAIFRTTRLISFIGTASMQGRGTRVWEAKRLKDGRESGEPLVLKDCWVDADRLREGTTIRMIREADISEEGRKVLDDHILTVVCHGDVQTKSGIVDHTRDLLTRGKEVSLKDGQFLLRTHFVTLAQAMSHDAGQSSCPSDMPSGSGRKQGSRLSGVKHGSNTAPKGDAGHHRGHDGLSEAVQHRRYYQYHPRVHYRIVFKETALVLRFLHEAGWVHRDLSTGNILVLNGKVRLADFEYAKRLDESSPSHDIRTGTADFMSIEVDDQDYFFLVQESNDAKIKTDDLLDDLSDDESPQVPLETVEVMFRYNPLHDFESLWWISVYFLFNKRIKTVDEAPPPPHDYSQQRSFAADIFYSLPRRQVALINHYTFEKAVGSLSPVLAKFGKSVNVLRTRIVDRYGDIEKNPQNIPSSTAAGEVPIDFIKILGKLGQRRVQCLIGPLPDLDEGVIKVPTKAGETATNSTESRRPKPTDDDLKVRGIRDGGTRKDEGKTEPIRHPLQDPPTGHQTFGARNMRAEGLKHPMQTRSKAKQFAAEAQRQ</sequence>
<dbReference type="GeneID" id="24094610"/>
<organism evidence="3 4">
    <name type="scientific">Fibroporia radiculosa</name>
    <dbReference type="NCBI Taxonomy" id="599839"/>
    <lineage>
        <taxon>Eukaryota</taxon>
        <taxon>Fungi</taxon>
        <taxon>Dikarya</taxon>
        <taxon>Basidiomycota</taxon>
        <taxon>Agaricomycotina</taxon>
        <taxon>Agaricomycetes</taxon>
        <taxon>Polyporales</taxon>
        <taxon>Fibroporiaceae</taxon>
        <taxon>Fibroporia</taxon>
    </lineage>
</organism>
<dbReference type="EMBL" id="HE796947">
    <property type="protein sequence ID" value="CCL99699.1"/>
    <property type="molecule type" value="Genomic_DNA"/>
</dbReference>
<accession>J4H1D5</accession>
<protein>
    <recommendedName>
        <fullName evidence="2">Protein kinase domain-containing protein</fullName>
    </recommendedName>
</protein>
<evidence type="ECO:0000256" key="1">
    <source>
        <dbReference type="SAM" id="MobiDB-lite"/>
    </source>
</evidence>
<dbReference type="InterPro" id="IPR000719">
    <property type="entry name" value="Prot_kinase_dom"/>
</dbReference>
<dbReference type="Gene3D" id="1.10.510.10">
    <property type="entry name" value="Transferase(Phosphotransferase) domain 1"/>
    <property type="match status" value="1"/>
</dbReference>
<dbReference type="STRING" id="599839.J4H1D5"/>
<dbReference type="InterPro" id="IPR011009">
    <property type="entry name" value="Kinase-like_dom_sf"/>
</dbReference>
<gene>
    <name evidence="3" type="ORF">FIBRA_01720</name>
</gene>
<evidence type="ECO:0000313" key="3">
    <source>
        <dbReference type="EMBL" id="CCL99699.1"/>
    </source>
</evidence>
<dbReference type="RefSeq" id="XP_012178982.1">
    <property type="nucleotide sequence ID" value="XM_012323592.1"/>
</dbReference>
<dbReference type="AlphaFoldDB" id="J4H1D5"/>
<keyword evidence="4" id="KW-1185">Reference proteome</keyword>
<dbReference type="GO" id="GO:0004672">
    <property type="term" value="F:protein kinase activity"/>
    <property type="evidence" value="ECO:0007669"/>
    <property type="project" value="InterPro"/>
</dbReference>
<proteinExistence type="predicted"/>
<feature type="domain" description="Protein kinase" evidence="2">
    <location>
        <begin position="340"/>
        <end position="752"/>
    </location>
</feature>
<reference evidence="3 4" key="1">
    <citation type="journal article" date="2012" name="Appl. Environ. Microbiol.">
        <title>Short-read sequencing for genomic analysis of the brown rot fungus Fibroporia radiculosa.</title>
        <authorList>
            <person name="Tang J.D."/>
            <person name="Perkins A.D."/>
            <person name="Sonstegard T.S."/>
            <person name="Schroeder S.G."/>
            <person name="Burgess S.C."/>
            <person name="Diehl S.V."/>
        </authorList>
    </citation>
    <scope>NUCLEOTIDE SEQUENCE [LARGE SCALE GENOMIC DNA]</scope>
    <source>
        <strain evidence="3 4">TFFH 294</strain>
    </source>
</reference>
<feature type="region of interest" description="Disordered" evidence="1">
    <location>
        <begin position="461"/>
        <end position="504"/>
    </location>
</feature>
<dbReference type="InParanoid" id="J4H1D5"/>
<dbReference type="GO" id="GO:0005524">
    <property type="term" value="F:ATP binding"/>
    <property type="evidence" value="ECO:0007669"/>
    <property type="project" value="InterPro"/>
</dbReference>
<dbReference type="Pfam" id="PF17667">
    <property type="entry name" value="Pkinase_fungal"/>
    <property type="match status" value="1"/>
</dbReference>
<dbReference type="PANTHER" id="PTHR38248">
    <property type="entry name" value="FUNK1 6"/>
    <property type="match status" value="1"/>
</dbReference>
<name>J4H1D5_9APHY</name>
<dbReference type="Proteomes" id="UP000006352">
    <property type="component" value="Unassembled WGS sequence"/>
</dbReference>
<evidence type="ECO:0000259" key="2">
    <source>
        <dbReference type="PROSITE" id="PS50011"/>
    </source>
</evidence>
<dbReference type="InterPro" id="IPR040976">
    <property type="entry name" value="Pkinase_fungal"/>
</dbReference>
<dbReference type="PROSITE" id="PS50011">
    <property type="entry name" value="PROTEIN_KINASE_DOM"/>
    <property type="match status" value="1"/>
</dbReference>
<evidence type="ECO:0000313" key="4">
    <source>
        <dbReference type="Proteomes" id="UP000006352"/>
    </source>
</evidence>
<dbReference type="SUPFAM" id="SSF56112">
    <property type="entry name" value="Protein kinase-like (PK-like)"/>
    <property type="match status" value="1"/>
</dbReference>